<evidence type="ECO:0000256" key="3">
    <source>
        <dbReference type="ARBA" id="ARBA00023125"/>
    </source>
</evidence>
<keyword evidence="2" id="KW-0805">Transcription regulation</keyword>
<dbReference type="FunFam" id="3.30.730.10:FF:000001">
    <property type="entry name" value="Ethylene-responsive transcription factor 2"/>
    <property type="match status" value="1"/>
</dbReference>
<dbReference type="PANTHER" id="PTHR31985">
    <property type="entry name" value="ETHYLENE-RESPONSIVE TRANSCRIPTION FACTOR ERF042-RELATED"/>
    <property type="match status" value="1"/>
</dbReference>
<dbReference type="PROSITE" id="PS51032">
    <property type="entry name" value="AP2_ERF"/>
    <property type="match status" value="1"/>
</dbReference>
<keyword evidence="6" id="KW-0539">Nucleus</keyword>
<name>A0AAD3Y8S7_NEPGR</name>
<dbReference type="SMART" id="SM00380">
    <property type="entry name" value="AP2"/>
    <property type="match status" value="1"/>
</dbReference>
<feature type="compositionally biased region" description="Low complexity" evidence="8">
    <location>
        <begin position="30"/>
        <end position="50"/>
    </location>
</feature>
<gene>
    <name evidence="10" type="ORF">Nepgr_033104</name>
</gene>
<dbReference type="InterPro" id="IPR036955">
    <property type="entry name" value="AP2/ERF_dom_sf"/>
</dbReference>
<dbReference type="PRINTS" id="PR00367">
    <property type="entry name" value="ETHRSPELEMNT"/>
</dbReference>
<evidence type="ECO:0000313" key="10">
    <source>
        <dbReference type="EMBL" id="GMH31261.1"/>
    </source>
</evidence>
<evidence type="ECO:0000256" key="8">
    <source>
        <dbReference type="SAM" id="MobiDB-lite"/>
    </source>
</evidence>
<dbReference type="PANTHER" id="PTHR31985:SF130">
    <property type="entry name" value="ETHYLENE-RESPONSIVE TRANSCRIPTION FACTOR ERF034"/>
    <property type="match status" value="1"/>
</dbReference>
<dbReference type="GO" id="GO:0005634">
    <property type="term" value="C:nucleus"/>
    <property type="evidence" value="ECO:0007669"/>
    <property type="project" value="UniProtKB-SubCell"/>
</dbReference>
<feature type="region of interest" description="Disordered" evidence="8">
    <location>
        <begin position="30"/>
        <end position="93"/>
    </location>
</feature>
<dbReference type="GO" id="GO:0003700">
    <property type="term" value="F:DNA-binding transcription factor activity"/>
    <property type="evidence" value="ECO:0007669"/>
    <property type="project" value="InterPro"/>
</dbReference>
<comment type="similarity">
    <text evidence="7">Belongs to the AP2/ERF transcription factor family. ERF subfamily.</text>
</comment>
<keyword evidence="11" id="KW-1185">Reference proteome</keyword>
<dbReference type="SUPFAM" id="SSF54171">
    <property type="entry name" value="DNA-binding domain"/>
    <property type="match status" value="1"/>
</dbReference>
<keyword evidence="3" id="KW-0238">DNA-binding</keyword>
<dbReference type="Proteomes" id="UP001279734">
    <property type="component" value="Unassembled WGS sequence"/>
</dbReference>
<sequence>MSGQERTESEVRYRNNYAFASSTATFSTISTTCSSTSATGSSTSTTSSSSYDVSNISANTKPTTPVSLEGTQQEPEYENEKRRDRNSKKRPVYQGVRMRSWGKWVSEIREPKKKSRIWLGTYSTAEMAARAHDAATIAIKGHSAHLNFPQLAHKLPRPSTTSHKDIQAAAASAAAGNFIETEPSQSEISILHSSMSLSSINIERSACCASVSTDDDDSLFDLPDLMIDGSDRRYGSYFYNSAWQLAQADNIFLLDQEKFLIECPNSKIG</sequence>
<feature type="compositionally biased region" description="Polar residues" evidence="8">
    <location>
        <begin position="51"/>
        <end position="74"/>
    </location>
</feature>
<evidence type="ECO:0000256" key="2">
    <source>
        <dbReference type="ARBA" id="ARBA00023015"/>
    </source>
</evidence>
<proteinExistence type="inferred from homology"/>
<dbReference type="Gene3D" id="3.30.730.10">
    <property type="entry name" value="AP2/ERF domain"/>
    <property type="match status" value="1"/>
</dbReference>
<keyword evidence="4" id="KW-0010">Activator</keyword>
<dbReference type="EMBL" id="BSYO01000040">
    <property type="protein sequence ID" value="GMH31261.1"/>
    <property type="molecule type" value="Genomic_DNA"/>
</dbReference>
<dbReference type="Pfam" id="PF00847">
    <property type="entry name" value="AP2"/>
    <property type="match status" value="1"/>
</dbReference>
<evidence type="ECO:0000256" key="5">
    <source>
        <dbReference type="ARBA" id="ARBA00023163"/>
    </source>
</evidence>
<protein>
    <recommendedName>
        <fullName evidence="9">AP2/ERF domain-containing protein</fullName>
    </recommendedName>
</protein>
<evidence type="ECO:0000256" key="4">
    <source>
        <dbReference type="ARBA" id="ARBA00023159"/>
    </source>
</evidence>
<accession>A0AAD3Y8S7</accession>
<comment type="caution">
    <text evidence="10">The sequence shown here is derived from an EMBL/GenBank/DDBJ whole genome shotgun (WGS) entry which is preliminary data.</text>
</comment>
<reference evidence="10" key="1">
    <citation type="submission" date="2023-05" db="EMBL/GenBank/DDBJ databases">
        <title>Nepenthes gracilis genome sequencing.</title>
        <authorList>
            <person name="Fukushima K."/>
        </authorList>
    </citation>
    <scope>NUCLEOTIDE SEQUENCE</scope>
    <source>
        <strain evidence="10">SING2019-196</strain>
    </source>
</reference>
<dbReference type="GO" id="GO:0003677">
    <property type="term" value="F:DNA binding"/>
    <property type="evidence" value="ECO:0007669"/>
    <property type="project" value="UniProtKB-KW"/>
</dbReference>
<feature type="domain" description="AP2/ERF" evidence="9">
    <location>
        <begin position="92"/>
        <end position="149"/>
    </location>
</feature>
<dbReference type="CDD" id="cd00018">
    <property type="entry name" value="AP2"/>
    <property type="match status" value="1"/>
</dbReference>
<dbReference type="AlphaFoldDB" id="A0AAD3Y8S7"/>
<evidence type="ECO:0000313" key="11">
    <source>
        <dbReference type="Proteomes" id="UP001279734"/>
    </source>
</evidence>
<keyword evidence="5" id="KW-0804">Transcription</keyword>
<dbReference type="InterPro" id="IPR001471">
    <property type="entry name" value="AP2/ERF_dom"/>
</dbReference>
<dbReference type="InterPro" id="IPR016177">
    <property type="entry name" value="DNA-bd_dom_sf"/>
</dbReference>
<comment type="subcellular location">
    <subcellularLocation>
        <location evidence="1">Nucleus</location>
    </subcellularLocation>
</comment>
<organism evidence="10 11">
    <name type="scientific">Nepenthes gracilis</name>
    <name type="common">Slender pitcher plant</name>
    <dbReference type="NCBI Taxonomy" id="150966"/>
    <lineage>
        <taxon>Eukaryota</taxon>
        <taxon>Viridiplantae</taxon>
        <taxon>Streptophyta</taxon>
        <taxon>Embryophyta</taxon>
        <taxon>Tracheophyta</taxon>
        <taxon>Spermatophyta</taxon>
        <taxon>Magnoliopsida</taxon>
        <taxon>eudicotyledons</taxon>
        <taxon>Gunneridae</taxon>
        <taxon>Pentapetalae</taxon>
        <taxon>Caryophyllales</taxon>
        <taxon>Nepenthaceae</taxon>
        <taxon>Nepenthes</taxon>
    </lineage>
</organism>
<evidence type="ECO:0000256" key="1">
    <source>
        <dbReference type="ARBA" id="ARBA00004123"/>
    </source>
</evidence>
<evidence type="ECO:0000256" key="6">
    <source>
        <dbReference type="ARBA" id="ARBA00023242"/>
    </source>
</evidence>
<evidence type="ECO:0000259" key="9">
    <source>
        <dbReference type="PROSITE" id="PS51032"/>
    </source>
</evidence>
<evidence type="ECO:0000256" key="7">
    <source>
        <dbReference type="ARBA" id="ARBA00024343"/>
    </source>
</evidence>
<dbReference type="InterPro" id="IPR051032">
    <property type="entry name" value="AP2/ERF_TF_ERF_subfamily"/>
</dbReference>